<accession>A0A917JX62</accession>
<evidence type="ECO:0000313" key="4">
    <source>
        <dbReference type="EMBL" id="GGI89531.1"/>
    </source>
</evidence>
<comment type="caution">
    <text evidence="4">The sequence shown here is derived from an EMBL/GenBank/DDBJ whole genome shotgun (WGS) entry which is preliminary data.</text>
</comment>
<dbReference type="InterPro" id="IPR029063">
    <property type="entry name" value="SAM-dependent_MTases_sf"/>
</dbReference>
<keyword evidence="5" id="KW-1185">Reference proteome</keyword>
<dbReference type="Proteomes" id="UP000613743">
    <property type="component" value="Unassembled WGS sequence"/>
</dbReference>
<keyword evidence="1 4" id="KW-0489">Methyltransferase</keyword>
<dbReference type="Gene3D" id="3.40.50.150">
    <property type="entry name" value="Vaccinia Virus protein VP39"/>
    <property type="match status" value="1"/>
</dbReference>
<protein>
    <submittedName>
        <fullName evidence="4">Type 12 methyltransferase</fullName>
    </submittedName>
</protein>
<evidence type="ECO:0000256" key="1">
    <source>
        <dbReference type="ARBA" id="ARBA00022603"/>
    </source>
</evidence>
<dbReference type="AlphaFoldDB" id="A0A917JX62"/>
<proteinExistence type="predicted"/>
<organism evidence="4 5">
    <name type="scientific">Shewanella gelidii</name>
    <dbReference type="NCBI Taxonomy" id="1642821"/>
    <lineage>
        <taxon>Bacteria</taxon>
        <taxon>Pseudomonadati</taxon>
        <taxon>Pseudomonadota</taxon>
        <taxon>Gammaproteobacteria</taxon>
        <taxon>Alteromonadales</taxon>
        <taxon>Shewanellaceae</taxon>
        <taxon>Shewanella</taxon>
    </lineage>
</organism>
<evidence type="ECO:0000313" key="5">
    <source>
        <dbReference type="Proteomes" id="UP000613743"/>
    </source>
</evidence>
<dbReference type="InterPro" id="IPR041698">
    <property type="entry name" value="Methyltransf_25"/>
</dbReference>
<dbReference type="PANTHER" id="PTHR43861">
    <property type="entry name" value="TRANS-ACONITATE 2-METHYLTRANSFERASE-RELATED"/>
    <property type="match status" value="1"/>
</dbReference>
<dbReference type="SUPFAM" id="SSF53335">
    <property type="entry name" value="S-adenosyl-L-methionine-dependent methyltransferases"/>
    <property type="match status" value="1"/>
</dbReference>
<feature type="domain" description="Methyltransferase" evidence="3">
    <location>
        <begin position="52"/>
        <end position="145"/>
    </location>
</feature>
<reference evidence="4" key="2">
    <citation type="submission" date="2020-09" db="EMBL/GenBank/DDBJ databases">
        <authorList>
            <person name="Sun Q."/>
            <person name="Ohkuma M."/>
        </authorList>
    </citation>
    <scope>NUCLEOTIDE SEQUENCE</scope>
    <source>
        <strain evidence="4">JCM 30804</strain>
    </source>
</reference>
<dbReference type="Pfam" id="PF13649">
    <property type="entry name" value="Methyltransf_25"/>
    <property type="match status" value="1"/>
</dbReference>
<keyword evidence="2" id="KW-0808">Transferase</keyword>
<dbReference type="CDD" id="cd02440">
    <property type="entry name" value="AdoMet_MTases"/>
    <property type="match status" value="1"/>
</dbReference>
<dbReference type="GO" id="GO:0008168">
    <property type="term" value="F:methyltransferase activity"/>
    <property type="evidence" value="ECO:0007669"/>
    <property type="project" value="UniProtKB-KW"/>
</dbReference>
<sequence>MDYLQVNQQAWDKRTEIHKASRFYDVDGFLQGASSLQEIECRELAVAGKSLLHLQCHFGLDTLSWARLGAKVTGVDLSPAAIGYAQELAQKAKLDATFVASDVYQCRQYIQTQFDLVYTSYGALCWLPDLRQWAEVIAASLKPGGEFYMVEFHPLQAVFEGYRYFSHAEPDIETEVTYTENANDEKHTTATWSHPISEVINALIQAGLNIQSVQEYDYSPYNCFEGLVEVAEGRYAWLHQEQAIPLTYALRAKKPE</sequence>
<dbReference type="RefSeq" id="WP_188922169.1">
    <property type="nucleotide sequence ID" value="NZ_BMPZ01000010.1"/>
</dbReference>
<evidence type="ECO:0000256" key="2">
    <source>
        <dbReference type="ARBA" id="ARBA00022679"/>
    </source>
</evidence>
<dbReference type="GO" id="GO:0032259">
    <property type="term" value="P:methylation"/>
    <property type="evidence" value="ECO:0007669"/>
    <property type="project" value="UniProtKB-KW"/>
</dbReference>
<dbReference type="PANTHER" id="PTHR43861:SF1">
    <property type="entry name" value="TRANS-ACONITATE 2-METHYLTRANSFERASE"/>
    <property type="match status" value="1"/>
</dbReference>
<reference evidence="4" key="1">
    <citation type="journal article" date="2014" name="Int. J. Syst. Evol. Microbiol.">
        <title>Complete genome sequence of Corynebacterium casei LMG S-19264T (=DSM 44701T), isolated from a smear-ripened cheese.</title>
        <authorList>
            <consortium name="US DOE Joint Genome Institute (JGI-PGF)"/>
            <person name="Walter F."/>
            <person name="Albersmeier A."/>
            <person name="Kalinowski J."/>
            <person name="Ruckert C."/>
        </authorList>
    </citation>
    <scope>NUCLEOTIDE SEQUENCE</scope>
    <source>
        <strain evidence="4">JCM 30804</strain>
    </source>
</reference>
<dbReference type="EMBL" id="BMPZ01000010">
    <property type="protein sequence ID" value="GGI89531.1"/>
    <property type="molecule type" value="Genomic_DNA"/>
</dbReference>
<name>A0A917JX62_9GAMM</name>
<evidence type="ECO:0000259" key="3">
    <source>
        <dbReference type="Pfam" id="PF13649"/>
    </source>
</evidence>
<gene>
    <name evidence="4" type="ORF">GCM10009332_28650</name>
</gene>